<evidence type="ECO:0000256" key="1">
    <source>
        <dbReference type="ARBA" id="ARBA00004371"/>
    </source>
</evidence>
<accession>A0A482WQ03</accession>
<evidence type="ECO:0000313" key="10">
    <source>
        <dbReference type="EMBL" id="RZF35695.1"/>
    </source>
</evidence>
<comment type="catalytic activity">
    <reaction evidence="8">
        <text>S-hexadecanoyl-N-acetylcysteamine + H2O = N-acetylcysteamine + hexadecanoate + H(+)</text>
        <dbReference type="Rhea" id="RHEA:84099"/>
        <dbReference type="ChEBI" id="CHEBI:7896"/>
        <dbReference type="ChEBI" id="CHEBI:15377"/>
        <dbReference type="ChEBI" id="CHEBI:15378"/>
        <dbReference type="ChEBI" id="CHEBI:74410"/>
        <dbReference type="ChEBI" id="CHEBI:233601"/>
    </reaction>
</comment>
<dbReference type="PANTHER" id="PTHR11247">
    <property type="entry name" value="PALMITOYL-PROTEIN THIOESTERASE/DOLICHYLDIPHOSPHATASE 1"/>
    <property type="match status" value="1"/>
</dbReference>
<evidence type="ECO:0000256" key="5">
    <source>
        <dbReference type="ARBA" id="ARBA00023180"/>
    </source>
</evidence>
<evidence type="ECO:0000256" key="9">
    <source>
        <dbReference type="ARBA" id="ARBA00093353"/>
    </source>
</evidence>
<dbReference type="Gene3D" id="3.40.50.1820">
    <property type="entry name" value="alpha/beta hydrolase"/>
    <property type="match status" value="1"/>
</dbReference>
<dbReference type="GO" id="GO:0016790">
    <property type="term" value="F:thiolester hydrolase activity"/>
    <property type="evidence" value="ECO:0007669"/>
    <property type="project" value="TreeGrafter"/>
</dbReference>
<dbReference type="SMR" id="A0A482WQ03"/>
<keyword evidence="11" id="KW-1185">Reference proteome</keyword>
<keyword evidence="3" id="KW-0732">Signal</keyword>
<evidence type="ECO:0000256" key="7">
    <source>
        <dbReference type="ARBA" id="ARBA00038848"/>
    </source>
</evidence>
<evidence type="ECO:0000256" key="4">
    <source>
        <dbReference type="ARBA" id="ARBA00022801"/>
    </source>
</evidence>
<dbReference type="STRING" id="195883.A0A482WQ03"/>
<dbReference type="EC" id="3.1.2.2" evidence="7"/>
<evidence type="ECO:0000256" key="2">
    <source>
        <dbReference type="ARBA" id="ARBA00010758"/>
    </source>
</evidence>
<sequence>MYLGICFITVILFYVQVIAYKPVIIIHGVMTGNSTMVDLENDIVKGHPGTKVYVTNRFGSYSQGGLIARGIIEAYPNLNVKKFISLSSPQGGQYGTKFLHLLFPSLSVQTAYELFYSVMGQEISVANYWRDPHQPLLYMDYSCYLPYINNEIESEGSSLYKNNIEKLEKLIMFGGPDDGVITPWQSSRFAYFDKDENVIELYDQPLYQFNSLGLRKLNETGRLKVVELAGVSHFQWHTNKTVIYDHLLPELD</sequence>
<dbReference type="FunCoup" id="A0A482WQ03">
    <property type="interactions" value="791"/>
</dbReference>
<dbReference type="InterPro" id="IPR029058">
    <property type="entry name" value="AB_hydrolase_fold"/>
</dbReference>
<evidence type="ECO:0000256" key="8">
    <source>
        <dbReference type="ARBA" id="ARBA00093223"/>
    </source>
</evidence>
<dbReference type="PANTHER" id="PTHR11247:SF27">
    <property type="entry name" value="LYSOSOMAL THIOESTERASE PPT2"/>
    <property type="match status" value="1"/>
</dbReference>
<protein>
    <recommendedName>
        <fullName evidence="7">palmitoyl-CoA hydrolase</fullName>
        <ecNumber evidence="7">3.1.2.2</ecNumber>
    </recommendedName>
</protein>
<keyword evidence="4" id="KW-0378">Hydrolase</keyword>
<dbReference type="AlphaFoldDB" id="A0A482WQ03"/>
<name>A0A482WQ03_LAOST</name>
<keyword evidence="5" id="KW-0325">Glycoprotein</keyword>
<evidence type="ECO:0000313" key="11">
    <source>
        <dbReference type="Proteomes" id="UP000291343"/>
    </source>
</evidence>
<evidence type="ECO:0000256" key="3">
    <source>
        <dbReference type="ARBA" id="ARBA00022729"/>
    </source>
</evidence>
<dbReference type="Proteomes" id="UP000291343">
    <property type="component" value="Unassembled WGS sequence"/>
</dbReference>
<organism evidence="10 11">
    <name type="scientific">Laodelphax striatellus</name>
    <name type="common">Small brown planthopper</name>
    <name type="synonym">Delphax striatella</name>
    <dbReference type="NCBI Taxonomy" id="195883"/>
    <lineage>
        <taxon>Eukaryota</taxon>
        <taxon>Metazoa</taxon>
        <taxon>Ecdysozoa</taxon>
        <taxon>Arthropoda</taxon>
        <taxon>Hexapoda</taxon>
        <taxon>Insecta</taxon>
        <taxon>Pterygota</taxon>
        <taxon>Neoptera</taxon>
        <taxon>Paraneoptera</taxon>
        <taxon>Hemiptera</taxon>
        <taxon>Auchenorrhyncha</taxon>
        <taxon>Fulgoroidea</taxon>
        <taxon>Delphacidae</taxon>
        <taxon>Criomorphinae</taxon>
        <taxon>Laodelphax</taxon>
    </lineage>
</organism>
<proteinExistence type="inferred from homology"/>
<gene>
    <name evidence="10" type="ORF">LSTR_LSTR010016</name>
</gene>
<dbReference type="EMBL" id="QKKF02027694">
    <property type="protein sequence ID" value="RZF35695.1"/>
    <property type="molecule type" value="Genomic_DNA"/>
</dbReference>
<dbReference type="GO" id="GO:0005764">
    <property type="term" value="C:lysosome"/>
    <property type="evidence" value="ECO:0007669"/>
    <property type="project" value="UniProtKB-SubCell"/>
</dbReference>
<comment type="function">
    <text evidence="9">Catalyzes the cleavage of thioester bonds from S-palmitoyl-CoA or S-palmitoyl-N-acetylcysteamine (unbranched structures) but does not have activity against palmitoylcysteine or palmitoylated proteins, branched structures or bulky head groups. Conversely, hydrolyzes both long and short chain fatty acyl-CoA substrate.</text>
</comment>
<keyword evidence="6" id="KW-0458">Lysosome</keyword>
<reference evidence="10 11" key="1">
    <citation type="journal article" date="2017" name="Gigascience">
        <title>Genome sequence of the small brown planthopper, Laodelphax striatellus.</title>
        <authorList>
            <person name="Zhu J."/>
            <person name="Jiang F."/>
            <person name="Wang X."/>
            <person name="Yang P."/>
            <person name="Bao Y."/>
            <person name="Zhao W."/>
            <person name="Wang W."/>
            <person name="Lu H."/>
            <person name="Wang Q."/>
            <person name="Cui N."/>
            <person name="Li J."/>
            <person name="Chen X."/>
            <person name="Luo L."/>
            <person name="Yu J."/>
            <person name="Kang L."/>
            <person name="Cui F."/>
        </authorList>
    </citation>
    <scope>NUCLEOTIDE SEQUENCE [LARGE SCALE GENOMIC DNA]</scope>
    <source>
        <strain evidence="10">Lst14</strain>
    </source>
</reference>
<evidence type="ECO:0000256" key="6">
    <source>
        <dbReference type="ARBA" id="ARBA00023228"/>
    </source>
</evidence>
<dbReference type="InParanoid" id="A0A482WQ03"/>
<dbReference type="Pfam" id="PF02089">
    <property type="entry name" value="Palm_thioest"/>
    <property type="match status" value="1"/>
</dbReference>
<dbReference type="SUPFAM" id="SSF53474">
    <property type="entry name" value="alpha/beta-Hydrolases"/>
    <property type="match status" value="1"/>
</dbReference>
<comment type="similarity">
    <text evidence="2">Belongs to the palmitoyl-protein thioesterase family.</text>
</comment>
<comment type="caution">
    <text evidence="10">The sequence shown here is derived from an EMBL/GenBank/DDBJ whole genome shotgun (WGS) entry which is preliminary data.</text>
</comment>
<dbReference type="OrthoDB" id="155976at2759"/>
<comment type="subcellular location">
    <subcellularLocation>
        <location evidence="1">Lysosome</location>
    </subcellularLocation>
</comment>